<keyword evidence="5" id="KW-0812">Transmembrane</keyword>
<sequence>MWPYREGDVQVAERNTTQRMLSIIGVTALGLGAVMSAGTAAYAAPQDYGNIDFDRTGSLTVHKYLHQDGDVEGDISQAPAAGEFTDPVAGVVFTAYPLLETGTPIDLSVPENWNDLSGLAAGAGCTAPAGYTLGAPIQLPATDAQGAASIELAIGVYQVCETAAPAIIVDRATPFILTVPMPHESGWVYDVHAYPKNGEGAIEKTVDPQQDTGLGAVVRFPVTVPVPTMQQQWTGFAIRDTLDDRLEPIAPADVEVTAGGTVLDPSFYEVTVVGQQVTMNFTAAGLAWLNEGPNAHVGTPIQVVFAGTVVAVGDGTISNQAELWPNNPGFDPDGQPPLPSNEVNTYWGNLEVQKRSAGTTGSEGRLNGATFEVYNAADPYADDCTAAVAAGDPVVVDGKTEFTSAGTGVISIAGLFVSDSVNPAIDATKRCYVLKEIAAPSGYVLPADPFTSVAVQVGATTTSDNVEIVNTQQEVPPLPLTGANGQLILITAGAGALIVAVGLLLMKHRRRVAAGE</sequence>
<keyword evidence="2" id="KW-0964">Secreted</keyword>
<organism evidence="8 9">
    <name type="scientific">Microbacterium oxydans</name>
    <dbReference type="NCBI Taxonomy" id="82380"/>
    <lineage>
        <taxon>Bacteria</taxon>
        <taxon>Bacillati</taxon>
        <taxon>Actinomycetota</taxon>
        <taxon>Actinomycetes</taxon>
        <taxon>Micrococcales</taxon>
        <taxon>Microbacteriaceae</taxon>
        <taxon>Microbacterium</taxon>
    </lineage>
</organism>
<evidence type="ECO:0000256" key="1">
    <source>
        <dbReference type="ARBA" id="ARBA00022512"/>
    </source>
</evidence>
<keyword evidence="5" id="KW-0472">Membrane</keyword>
<dbReference type="NCBIfam" id="TIGR04226">
    <property type="entry name" value="RrgB_K2N_iso_D2"/>
    <property type="match status" value="1"/>
</dbReference>
<dbReference type="InterPro" id="IPR019931">
    <property type="entry name" value="LPXTG_anchor"/>
</dbReference>
<dbReference type="OrthoDB" id="3199332at2"/>
<feature type="transmembrane region" description="Helical" evidence="5">
    <location>
        <begin position="487"/>
        <end position="506"/>
    </location>
</feature>
<gene>
    <name evidence="8" type="ORF">RS83_01228</name>
</gene>
<dbReference type="NCBIfam" id="TIGR01167">
    <property type="entry name" value="LPXTG_anchor"/>
    <property type="match status" value="1"/>
</dbReference>
<proteinExistence type="predicted"/>
<dbReference type="Gene3D" id="2.60.40.740">
    <property type="match status" value="1"/>
</dbReference>
<dbReference type="Pfam" id="PF00746">
    <property type="entry name" value="Gram_pos_anchor"/>
    <property type="match status" value="1"/>
</dbReference>
<evidence type="ECO:0000256" key="4">
    <source>
        <dbReference type="ARBA" id="ARBA00023088"/>
    </source>
</evidence>
<comment type="caution">
    <text evidence="8">The sequence shown here is derived from an EMBL/GenBank/DDBJ whole genome shotgun (WGS) entry which is preliminary data.</text>
</comment>
<dbReference type="InterPro" id="IPR032364">
    <property type="entry name" value="GramPos_pilinD1_N"/>
</dbReference>
<feature type="domain" description="Gram-positive cocci surface proteins LPxTG" evidence="6">
    <location>
        <begin position="478"/>
        <end position="510"/>
    </location>
</feature>
<accession>A0A0F0LEV8</accession>
<evidence type="ECO:0000256" key="3">
    <source>
        <dbReference type="ARBA" id="ARBA00022729"/>
    </source>
</evidence>
<evidence type="ECO:0000313" key="8">
    <source>
        <dbReference type="EMBL" id="KJL30086.1"/>
    </source>
</evidence>
<evidence type="ECO:0000256" key="2">
    <source>
        <dbReference type="ARBA" id="ARBA00022525"/>
    </source>
</evidence>
<keyword evidence="1" id="KW-0134">Cell wall</keyword>
<reference evidence="8 9" key="1">
    <citation type="submission" date="2015-02" db="EMBL/GenBank/DDBJ databases">
        <title>Draft genome sequences of ten Microbacterium spp. with emphasis on heavy metal contaminated environments.</title>
        <authorList>
            <person name="Corretto E."/>
        </authorList>
    </citation>
    <scope>NUCLEOTIDE SEQUENCE [LARGE SCALE GENOMIC DNA]</scope>
    <source>
        <strain evidence="8 9">BEL4b</strain>
    </source>
</reference>
<feature type="transmembrane region" description="Helical" evidence="5">
    <location>
        <begin position="21"/>
        <end position="44"/>
    </location>
</feature>
<dbReference type="AlphaFoldDB" id="A0A0F0LEV8"/>
<dbReference type="InterPro" id="IPR013783">
    <property type="entry name" value="Ig-like_fold"/>
</dbReference>
<dbReference type="PATRIC" id="fig|82380.11.peg.1260"/>
<feature type="domain" description="Gram-positive pilin subunit D1 N-terminal" evidence="7">
    <location>
        <begin position="56"/>
        <end position="197"/>
    </location>
</feature>
<keyword evidence="4" id="KW-0572">Peptidoglycan-anchor</keyword>
<dbReference type="InterPro" id="IPR026466">
    <property type="entry name" value="Fim_isopep_form_D2_dom"/>
</dbReference>
<dbReference type="EMBL" id="JYIW01000021">
    <property type="protein sequence ID" value="KJL30086.1"/>
    <property type="molecule type" value="Genomic_DNA"/>
</dbReference>
<keyword evidence="5" id="KW-1133">Transmembrane helix</keyword>
<dbReference type="Gene3D" id="2.60.40.10">
    <property type="entry name" value="Immunoglobulins"/>
    <property type="match status" value="2"/>
</dbReference>
<dbReference type="GO" id="GO:0005975">
    <property type="term" value="P:carbohydrate metabolic process"/>
    <property type="evidence" value="ECO:0007669"/>
    <property type="project" value="UniProtKB-ARBA"/>
</dbReference>
<dbReference type="NCBIfam" id="NF033902">
    <property type="entry name" value="iso_D2_wall_anc"/>
    <property type="match status" value="1"/>
</dbReference>
<evidence type="ECO:0000256" key="5">
    <source>
        <dbReference type="SAM" id="Phobius"/>
    </source>
</evidence>
<protein>
    <submittedName>
        <fullName evidence="8">Fimbrial subunit type 1</fullName>
    </submittedName>
</protein>
<evidence type="ECO:0000259" key="6">
    <source>
        <dbReference type="Pfam" id="PF00746"/>
    </source>
</evidence>
<evidence type="ECO:0000259" key="7">
    <source>
        <dbReference type="Pfam" id="PF16555"/>
    </source>
</evidence>
<dbReference type="Proteomes" id="UP000033640">
    <property type="component" value="Unassembled WGS sequence"/>
</dbReference>
<name>A0A0F0LEV8_9MICO</name>
<dbReference type="Pfam" id="PF16555">
    <property type="entry name" value="GramPos_pilinD1"/>
    <property type="match status" value="1"/>
</dbReference>
<dbReference type="InterPro" id="IPR048052">
    <property type="entry name" value="FM1-like"/>
</dbReference>
<dbReference type="RefSeq" id="WP_082071549.1">
    <property type="nucleotide sequence ID" value="NZ_JYIW01000021.1"/>
</dbReference>
<keyword evidence="3" id="KW-0732">Signal</keyword>
<evidence type="ECO:0000313" key="9">
    <source>
        <dbReference type="Proteomes" id="UP000033640"/>
    </source>
</evidence>